<dbReference type="AlphaFoldDB" id="A0A2K0JG46"/>
<accession>A0A2K0JG46</accession>
<evidence type="ECO:0000313" key="2">
    <source>
        <dbReference type="Proteomes" id="UP000236163"/>
    </source>
</evidence>
<name>A0A2K0JG46_SALHO</name>
<dbReference type="Proteomes" id="UP000236163">
    <property type="component" value="Unassembled WGS sequence"/>
</dbReference>
<dbReference type="EMBL" id="JWSP02000004">
    <property type="protein sequence ID" value="PNO34253.1"/>
    <property type="molecule type" value="Genomic_DNA"/>
</dbReference>
<organism evidence="1 2">
    <name type="scientific">Salmonella enterica subsp. houtenae serovar 50:g,z51:-</name>
    <dbReference type="NCBI Taxonomy" id="1173947"/>
    <lineage>
        <taxon>Bacteria</taxon>
        <taxon>Pseudomonadati</taxon>
        <taxon>Pseudomonadota</taxon>
        <taxon>Gammaproteobacteria</taxon>
        <taxon>Enterobacterales</taxon>
        <taxon>Enterobacteriaceae</taxon>
        <taxon>Salmonella</taxon>
    </lineage>
</organism>
<reference evidence="2" key="1">
    <citation type="submission" date="2017-12" db="EMBL/GenBank/DDBJ databases">
        <title>FDA dAtabase for Regulatory Grade micrObial Sequences (FDA-ARGOS): Supporting development and validation of Infectious Disease Dx tests.</title>
        <authorList>
            <person name="Sichtig H."/>
            <person name="Tallon L."/>
            <person name="Sadzewicz L."/>
            <person name="Sengamalay N."/>
            <person name="Nagaraj S."/>
            <person name="Vavikolanu K."/>
            <person name="Aluvathingal J."/>
            <person name="Nadendla S."/>
            <person name="Pirone D.C."/>
            <person name="Hoffman M."/>
            <person name="Muruvanda T."/>
            <person name="Allard M."/>
            <person name="Evans P."/>
        </authorList>
    </citation>
    <scope>NUCLEOTIDE SEQUENCE [LARGE SCALE GENOMIC DNA]</scope>
    <source>
        <strain evidence="2">FDAARGOS_55</strain>
    </source>
</reference>
<protein>
    <submittedName>
        <fullName evidence="1">Pyocin immunity protein</fullName>
    </submittedName>
</protein>
<gene>
    <name evidence="1" type="ORF">RK55_014400</name>
</gene>
<sequence length="155" mass="17719">MTLHIEKLIENLGNEYNSIFEAGIIPYKTIPKGFPGDPILSLNMAREGVCLSFSRDRYILLSIDLNIQNNKIKSWKFPNELPFGLKCNMNLKSVHDELGIPLKTLPSKFVMNSFVGRADLYSINGFHLPISLQIRYDDVETIKSLSIFPTSELRW</sequence>
<dbReference type="Pfam" id="PF19929">
    <property type="entry name" value="DUF6392"/>
    <property type="match status" value="1"/>
</dbReference>
<proteinExistence type="predicted"/>
<dbReference type="InterPro" id="IPR045657">
    <property type="entry name" value="DUF6392"/>
</dbReference>
<evidence type="ECO:0000313" key="1">
    <source>
        <dbReference type="EMBL" id="PNO34253.1"/>
    </source>
</evidence>
<comment type="caution">
    <text evidence="1">The sequence shown here is derived from an EMBL/GenBank/DDBJ whole genome shotgun (WGS) entry which is preliminary data.</text>
</comment>